<evidence type="ECO:0000256" key="1">
    <source>
        <dbReference type="SAM" id="MobiDB-lite"/>
    </source>
</evidence>
<proteinExistence type="predicted"/>
<comment type="caution">
    <text evidence="2">The sequence shown here is derived from an EMBL/GenBank/DDBJ whole genome shotgun (WGS) entry which is preliminary data.</text>
</comment>
<evidence type="ECO:0000313" key="2">
    <source>
        <dbReference type="EMBL" id="KAK3275820.1"/>
    </source>
</evidence>
<feature type="region of interest" description="Disordered" evidence="1">
    <location>
        <begin position="1"/>
        <end position="66"/>
    </location>
</feature>
<feature type="compositionally biased region" description="Polar residues" evidence="1">
    <location>
        <begin position="24"/>
        <end position="40"/>
    </location>
</feature>
<gene>
    <name evidence="2" type="ORF">CYMTET_16067</name>
</gene>
<organism evidence="2 3">
    <name type="scientific">Cymbomonas tetramitiformis</name>
    <dbReference type="NCBI Taxonomy" id="36881"/>
    <lineage>
        <taxon>Eukaryota</taxon>
        <taxon>Viridiplantae</taxon>
        <taxon>Chlorophyta</taxon>
        <taxon>Pyramimonadophyceae</taxon>
        <taxon>Pyramimonadales</taxon>
        <taxon>Pyramimonadaceae</taxon>
        <taxon>Cymbomonas</taxon>
    </lineage>
</organism>
<dbReference type="AlphaFoldDB" id="A0AAE0GDA1"/>
<protein>
    <submittedName>
        <fullName evidence="2">Uncharacterized protein</fullName>
    </submittedName>
</protein>
<accession>A0AAE0GDA1</accession>
<dbReference type="Proteomes" id="UP001190700">
    <property type="component" value="Unassembled WGS sequence"/>
</dbReference>
<evidence type="ECO:0000313" key="3">
    <source>
        <dbReference type="Proteomes" id="UP001190700"/>
    </source>
</evidence>
<dbReference type="EMBL" id="LGRX02007002">
    <property type="protein sequence ID" value="KAK3275820.1"/>
    <property type="molecule type" value="Genomic_DNA"/>
</dbReference>
<name>A0AAE0GDA1_9CHLO</name>
<reference evidence="2 3" key="1">
    <citation type="journal article" date="2015" name="Genome Biol. Evol.">
        <title>Comparative Genomics of a Bacterivorous Green Alga Reveals Evolutionary Causalities and Consequences of Phago-Mixotrophic Mode of Nutrition.</title>
        <authorList>
            <person name="Burns J.A."/>
            <person name="Paasch A."/>
            <person name="Narechania A."/>
            <person name="Kim E."/>
        </authorList>
    </citation>
    <scope>NUCLEOTIDE SEQUENCE [LARGE SCALE GENOMIC DNA]</scope>
    <source>
        <strain evidence="2 3">PLY_AMNH</strain>
    </source>
</reference>
<sequence length="177" mass="19522">MLKAKRFPESSPTMGALVEPGKESQPTRASGQRVSIQPEVTAQDGRPLKTYSRRVQDARSNDGLKSPMDLVQLIVRRDVFIRKKGVIGEGEQPKYTEPDPPPQDQAESSRGCPPTPTPLLLCYRLKPSPAPERSSEADETPFKLHLNNTLGPGMLPIWLKSEVSLSSSYARLNLCLS</sequence>
<keyword evidence="3" id="KW-1185">Reference proteome</keyword>
<feature type="region of interest" description="Disordered" evidence="1">
    <location>
        <begin position="86"/>
        <end position="141"/>
    </location>
</feature>